<dbReference type="STRING" id="228957.SAMN04488008_104104"/>
<proteinExistence type="predicted"/>
<dbReference type="PANTHER" id="PTHR28008:SF1">
    <property type="entry name" value="DOMAIN PROTEIN, PUTATIVE (AFU_ORTHOLOGUE AFUA_3G10980)-RELATED"/>
    <property type="match status" value="1"/>
</dbReference>
<dbReference type="InterPro" id="IPR006976">
    <property type="entry name" value="VanZ-like"/>
</dbReference>
<reference evidence="4" key="1">
    <citation type="submission" date="2016-10" db="EMBL/GenBank/DDBJ databases">
        <authorList>
            <person name="Varghese N."/>
            <person name="Submissions S."/>
        </authorList>
    </citation>
    <scope>NUCLEOTIDE SEQUENCE [LARGE SCALE GENOMIC DNA]</scope>
    <source>
        <strain evidence="4">DSM 16471</strain>
    </source>
</reference>
<feature type="transmembrane region" description="Helical" evidence="1">
    <location>
        <begin position="57"/>
        <end position="78"/>
    </location>
</feature>
<keyword evidence="1" id="KW-0812">Transmembrane</keyword>
<evidence type="ECO:0000256" key="1">
    <source>
        <dbReference type="SAM" id="Phobius"/>
    </source>
</evidence>
<accession>A0A1H7QX84</accession>
<evidence type="ECO:0000259" key="2">
    <source>
        <dbReference type="Pfam" id="PF04892"/>
    </source>
</evidence>
<keyword evidence="1" id="KW-0472">Membrane</keyword>
<evidence type="ECO:0000313" key="4">
    <source>
        <dbReference type="Proteomes" id="UP000198990"/>
    </source>
</evidence>
<evidence type="ECO:0000313" key="3">
    <source>
        <dbReference type="EMBL" id="SEL52255.1"/>
    </source>
</evidence>
<feature type="transmembrane region" description="Helical" evidence="1">
    <location>
        <begin position="90"/>
        <end position="108"/>
    </location>
</feature>
<dbReference type="EMBL" id="FNZN01000004">
    <property type="protein sequence ID" value="SEL52255.1"/>
    <property type="molecule type" value="Genomic_DNA"/>
</dbReference>
<organism evidence="3 4">
    <name type="scientific">Maribacter orientalis</name>
    <dbReference type="NCBI Taxonomy" id="228957"/>
    <lineage>
        <taxon>Bacteria</taxon>
        <taxon>Pseudomonadati</taxon>
        <taxon>Bacteroidota</taxon>
        <taxon>Flavobacteriia</taxon>
        <taxon>Flavobacteriales</taxon>
        <taxon>Flavobacteriaceae</taxon>
        <taxon>Maribacter</taxon>
    </lineage>
</organism>
<dbReference type="Proteomes" id="UP000198990">
    <property type="component" value="Unassembled WGS sequence"/>
</dbReference>
<keyword evidence="4" id="KW-1185">Reference proteome</keyword>
<dbReference type="PANTHER" id="PTHR28008">
    <property type="entry name" value="DOMAIN PROTEIN, PUTATIVE (AFU_ORTHOLOGUE AFUA_3G10980)-RELATED"/>
    <property type="match status" value="1"/>
</dbReference>
<keyword evidence="1" id="KW-1133">Transmembrane helix</keyword>
<protein>
    <submittedName>
        <fullName evidence="3">VanZ like family protein</fullName>
    </submittedName>
</protein>
<gene>
    <name evidence="3" type="ORF">SAMN04488008_104104</name>
</gene>
<feature type="domain" description="VanZ-like" evidence="2">
    <location>
        <begin position="18"/>
        <end position="107"/>
    </location>
</feature>
<dbReference type="Pfam" id="PF04892">
    <property type="entry name" value="VanZ"/>
    <property type="match status" value="1"/>
</dbReference>
<name>A0A1H7QX84_9FLAO</name>
<dbReference type="AlphaFoldDB" id="A0A1H7QX84"/>
<sequence>MFVTFFSLFSFSDVDTSRFNIPHIDKAVHFTFYFLMVVLAYLAKTKGEFKTNGTLKLLWYIVLFAIVYGIIIEVIQHIATDDRHGDPLDALANSTGAIVGMLVLRFLFFRKSSLK</sequence>
<feature type="transmembrane region" description="Helical" evidence="1">
    <location>
        <begin position="26"/>
        <end position="45"/>
    </location>
</feature>
<dbReference type="NCBIfam" id="NF037970">
    <property type="entry name" value="vanZ_1"/>
    <property type="match status" value="1"/>
</dbReference>